<organism evidence="1 2">
    <name type="scientific">Quercus suber</name>
    <name type="common">Cork oak</name>
    <dbReference type="NCBI Taxonomy" id="58331"/>
    <lineage>
        <taxon>Eukaryota</taxon>
        <taxon>Viridiplantae</taxon>
        <taxon>Streptophyta</taxon>
        <taxon>Embryophyta</taxon>
        <taxon>Tracheophyta</taxon>
        <taxon>Spermatophyta</taxon>
        <taxon>Magnoliopsida</taxon>
        <taxon>eudicotyledons</taxon>
        <taxon>Gunneridae</taxon>
        <taxon>Pentapetalae</taxon>
        <taxon>rosids</taxon>
        <taxon>fabids</taxon>
        <taxon>Fagales</taxon>
        <taxon>Fagaceae</taxon>
        <taxon>Quercus</taxon>
    </lineage>
</organism>
<dbReference type="AlphaFoldDB" id="A0AAW0IK81"/>
<dbReference type="Proteomes" id="UP000237347">
    <property type="component" value="Unassembled WGS sequence"/>
</dbReference>
<evidence type="ECO:0000313" key="2">
    <source>
        <dbReference type="Proteomes" id="UP000237347"/>
    </source>
</evidence>
<accession>A0AAW0IK81</accession>
<comment type="caution">
    <text evidence="1">The sequence shown here is derived from an EMBL/GenBank/DDBJ whole genome shotgun (WGS) entry which is preliminary data.</text>
</comment>
<sequence>MEISSFSNESWRRTNDEKMIEKEIRSSFERKIDHWNEFEIAFGGLLNATFGNATEFNTSIYALKS</sequence>
<name>A0AAW0IK81_QUESU</name>
<proteinExistence type="predicted"/>
<reference evidence="1 2" key="1">
    <citation type="journal article" date="2018" name="Sci. Data">
        <title>The draft genome sequence of cork oak.</title>
        <authorList>
            <person name="Ramos A.M."/>
            <person name="Usie A."/>
            <person name="Barbosa P."/>
            <person name="Barros P.M."/>
            <person name="Capote T."/>
            <person name="Chaves I."/>
            <person name="Simoes F."/>
            <person name="Abreu I."/>
            <person name="Carrasquinho I."/>
            <person name="Faro C."/>
            <person name="Guimaraes J.B."/>
            <person name="Mendonca D."/>
            <person name="Nobrega F."/>
            <person name="Rodrigues L."/>
            <person name="Saibo N.J.M."/>
            <person name="Varela M.C."/>
            <person name="Egas C."/>
            <person name="Matos J."/>
            <person name="Miguel C.M."/>
            <person name="Oliveira M.M."/>
            <person name="Ricardo C.P."/>
            <person name="Goncalves S."/>
        </authorList>
    </citation>
    <scope>NUCLEOTIDE SEQUENCE [LARGE SCALE GENOMIC DNA]</scope>
    <source>
        <strain evidence="2">cv. HL8</strain>
    </source>
</reference>
<dbReference type="EMBL" id="PKMF04001059">
    <property type="protein sequence ID" value="KAK7814788.1"/>
    <property type="molecule type" value="Genomic_DNA"/>
</dbReference>
<protein>
    <submittedName>
        <fullName evidence="1">Uncharacterized protein</fullName>
    </submittedName>
</protein>
<gene>
    <name evidence="1" type="ORF">CFP56_002589</name>
</gene>
<evidence type="ECO:0000313" key="1">
    <source>
        <dbReference type="EMBL" id="KAK7814788.1"/>
    </source>
</evidence>
<keyword evidence="2" id="KW-1185">Reference proteome</keyword>